<evidence type="ECO:0000259" key="1">
    <source>
        <dbReference type="Pfam" id="PF01636"/>
    </source>
</evidence>
<dbReference type="InterPro" id="IPR011009">
    <property type="entry name" value="Kinase-like_dom_sf"/>
</dbReference>
<dbReference type="InterPro" id="IPR002575">
    <property type="entry name" value="Aminoglycoside_PTrfase"/>
</dbReference>
<accession>A0ABQ8F856</accession>
<comment type="caution">
    <text evidence="2">The sequence shown here is derived from an EMBL/GenBank/DDBJ whole genome shotgun (WGS) entry which is preliminary data.</text>
</comment>
<dbReference type="InterPro" id="IPR052898">
    <property type="entry name" value="ACAD10-like"/>
</dbReference>
<dbReference type="SUPFAM" id="SSF56112">
    <property type="entry name" value="Protein kinase-like (PK-like)"/>
    <property type="match status" value="1"/>
</dbReference>
<dbReference type="CDD" id="cd05154">
    <property type="entry name" value="ACAD10_11_N-like"/>
    <property type="match status" value="1"/>
</dbReference>
<sequence>MTEGKRDDDSTVGQQTSEIRKDTSFEVAQLGTYLAQILPTSQKPVLPIQAHQFKFGQSNPTFLIKDAHDHKLVLRKKPPGALISKTAHAIEREYWILDSLCRSRGLDPSDWVPVPTVYLLCSDTSVIGTPFYIMEYLKGRIFEDIQMPSILVAEERNQYFFAAIDALVKLHSVDHKKAKLQKFGQEGGYYSRQLRRLHQISELQARVTDEHGVEVGSLVHLEESVAWLYKNQAADQVSIAHGDYKMDNLVFDPVEPRVIGILDWELSTIGHPLSDLANMLMMWYARSNSSKLLTGFYDAARPLRIPEADDLVKYYCVKMGRQFPIPNWNFCIAFAFFRLSVIAQGVSARMKRQQASSASAHEVASIFQSTAGRLRDFTMNRVDMEQGYDYSSISKL</sequence>
<feature type="domain" description="Aminoglycoside phosphotransferase" evidence="1">
    <location>
        <begin position="52"/>
        <end position="286"/>
    </location>
</feature>
<keyword evidence="3" id="KW-1185">Reference proteome</keyword>
<gene>
    <name evidence="2" type="ORF">BASA50_007485</name>
</gene>
<proteinExistence type="predicted"/>
<dbReference type="Proteomes" id="UP001648503">
    <property type="component" value="Unassembled WGS sequence"/>
</dbReference>
<dbReference type="Gene3D" id="3.90.1200.10">
    <property type="match status" value="1"/>
</dbReference>
<dbReference type="Pfam" id="PF01636">
    <property type="entry name" value="APH"/>
    <property type="match status" value="1"/>
</dbReference>
<protein>
    <recommendedName>
        <fullName evidence="1">Aminoglycoside phosphotransferase domain-containing protein</fullName>
    </recommendedName>
</protein>
<dbReference type="InterPro" id="IPR041726">
    <property type="entry name" value="ACAD10_11_N"/>
</dbReference>
<dbReference type="EMBL" id="JAFCIX010000357">
    <property type="protein sequence ID" value="KAH6593278.1"/>
    <property type="molecule type" value="Genomic_DNA"/>
</dbReference>
<reference evidence="2 3" key="1">
    <citation type="submission" date="2021-02" db="EMBL/GenBank/DDBJ databases">
        <title>Variation within the Batrachochytrium salamandrivorans European outbreak.</title>
        <authorList>
            <person name="Kelly M."/>
            <person name="Pasmans F."/>
            <person name="Shea T.P."/>
            <person name="Munoz J.F."/>
            <person name="Carranza S."/>
            <person name="Cuomo C.A."/>
            <person name="Martel A."/>
        </authorList>
    </citation>
    <scope>NUCLEOTIDE SEQUENCE [LARGE SCALE GENOMIC DNA]</scope>
    <source>
        <strain evidence="2 3">AMFP18/2</strain>
    </source>
</reference>
<dbReference type="PANTHER" id="PTHR47829:SF1">
    <property type="entry name" value="HAD FAMILY PHOSPHATASE"/>
    <property type="match status" value="1"/>
</dbReference>
<evidence type="ECO:0000313" key="2">
    <source>
        <dbReference type="EMBL" id="KAH6593278.1"/>
    </source>
</evidence>
<evidence type="ECO:0000313" key="3">
    <source>
        <dbReference type="Proteomes" id="UP001648503"/>
    </source>
</evidence>
<name>A0ABQ8F856_9FUNG</name>
<dbReference type="PANTHER" id="PTHR47829">
    <property type="entry name" value="HYDROLASE, PUTATIVE (AFU_ORTHOLOGUE AFUA_1G12880)-RELATED"/>
    <property type="match status" value="1"/>
</dbReference>
<dbReference type="Gene3D" id="3.30.200.20">
    <property type="entry name" value="Phosphorylase Kinase, domain 1"/>
    <property type="match status" value="1"/>
</dbReference>
<organism evidence="2 3">
    <name type="scientific">Batrachochytrium salamandrivorans</name>
    <dbReference type="NCBI Taxonomy" id="1357716"/>
    <lineage>
        <taxon>Eukaryota</taxon>
        <taxon>Fungi</taxon>
        <taxon>Fungi incertae sedis</taxon>
        <taxon>Chytridiomycota</taxon>
        <taxon>Chytridiomycota incertae sedis</taxon>
        <taxon>Chytridiomycetes</taxon>
        <taxon>Rhizophydiales</taxon>
        <taxon>Rhizophydiales incertae sedis</taxon>
        <taxon>Batrachochytrium</taxon>
    </lineage>
</organism>